<feature type="region of interest" description="Disordered" evidence="4">
    <location>
        <begin position="1"/>
        <end position="21"/>
    </location>
</feature>
<dbReference type="EMBL" id="JBIAUT010000003">
    <property type="protein sequence ID" value="MFF4216835.1"/>
    <property type="molecule type" value="Genomic_DNA"/>
</dbReference>
<keyword evidence="5" id="KW-1133">Transmembrane helix</keyword>
<evidence type="ECO:0000256" key="2">
    <source>
        <dbReference type="ARBA" id="ARBA00022777"/>
    </source>
</evidence>
<dbReference type="Gene3D" id="1.20.5.1930">
    <property type="match status" value="1"/>
</dbReference>
<feature type="transmembrane region" description="Helical" evidence="5">
    <location>
        <begin position="30"/>
        <end position="51"/>
    </location>
</feature>
<keyword evidence="2 7" id="KW-0418">Kinase</keyword>
<feature type="transmembrane region" description="Helical" evidence="5">
    <location>
        <begin position="131"/>
        <end position="149"/>
    </location>
</feature>
<accession>A0ABW6TW65</accession>
<evidence type="ECO:0000256" key="4">
    <source>
        <dbReference type="SAM" id="MobiDB-lite"/>
    </source>
</evidence>
<proteinExistence type="predicted"/>
<feature type="transmembrane region" description="Helical" evidence="5">
    <location>
        <begin position="161"/>
        <end position="181"/>
    </location>
</feature>
<feature type="compositionally biased region" description="Basic and acidic residues" evidence="4">
    <location>
        <begin position="1"/>
        <end position="10"/>
    </location>
</feature>
<feature type="domain" description="Signal transduction histidine kinase subgroup 3 dimerisation and phosphoacceptor" evidence="6">
    <location>
        <begin position="199"/>
        <end position="265"/>
    </location>
</feature>
<name>A0ABW6TW65_9ACTN</name>
<evidence type="ECO:0000313" key="8">
    <source>
        <dbReference type="Proteomes" id="UP001602123"/>
    </source>
</evidence>
<keyword evidence="5" id="KW-0812">Transmembrane</keyword>
<keyword evidence="3" id="KW-0902">Two-component regulatory system</keyword>
<keyword evidence="1" id="KW-0808">Transferase</keyword>
<dbReference type="InterPro" id="IPR011712">
    <property type="entry name" value="Sig_transdc_His_kin_sub3_dim/P"/>
</dbReference>
<dbReference type="RefSeq" id="WP_302862439.1">
    <property type="nucleotide sequence ID" value="NZ_JBIAUT010000003.1"/>
</dbReference>
<dbReference type="PANTHER" id="PTHR24421:SF63">
    <property type="entry name" value="SENSOR HISTIDINE KINASE DESK"/>
    <property type="match status" value="1"/>
</dbReference>
<comment type="caution">
    <text evidence="7">The sequence shown here is derived from an EMBL/GenBank/DDBJ whole genome shotgun (WGS) entry which is preliminary data.</text>
</comment>
<reference evidence="7 8" key="1">
    <citation type="submission" date="2024-10" db="EMBL/GenBank/DDBJ databases">
        <title>The Natural Products Discovery Center: Release of the First 8490 Sequenced Strains for Exploring Actinobacteria Biosynthetic Diversity.</title>
        <authorList>
            <person name="Kalkreuter E."/>
            <person name="Kautsar S.A."/>
            <person name="Yang D."/>
            <person name="Bader C.D."/>
            <person name="Teijaro C.N."/>
            <person name="Fluegel L."/>
            <person name="Davis C.M."/>
            <person name="Simpson J.R."/>
            <person name="Lauterbach L."/>
            <person name="Steele A.D."/>
            <person name="Gui C."/>
            <person name="Meng S."/>
            <person name="Li G."/>
            <person name="Viehrig K."/>
            <person name="Ye F."/>
            <person name="Su P."/>
            <person name="Kiefer A.F."/>
            <person name="Nichols A."/>
            <person name="Cepeda A.J."/>
            <person name="Yan W."/>
            <person name="Fan B."/>
            <person name="Jiang Y."/>
            <person name="Adhikari A."/>
            <person name="Zheng C.-J."/>
            <person name="Schuster L."/>
            <person name="Cowan T.M."/>
            <person name="Smanski M.J."/>
            <person name="Chevrette M.G."/>
            <person name="De Carvalho L.P.S."/>
            <person name="Shen B."/>
        </authorList>
    </citation>
    <scope>NUCLEOTIDE SEQUENCE [LARGE SCALE GENOMIC DNA]</scope>
    <source>
        <strain evidence="7 8">NPDC001650</strain>
    </source>
</reference>
<dbReference type="Gene3D" id="3.30.565.10">
    <property type="entry name" value="Histidine kinase-like ATPase, C-terminal domain"/>
    <property type="match status" value="1"/>
</dbReference>
<feature type="transmembrane region" description="Helical" evidence="5">
    <location>
        <begin position="96"/>
        <end position="119"/>
    </location>
</feature>
<evidence type="ECO:0000313" key="7">
    <source>
        <dbReference type="EMBL" id="MFF4216835.1"/>
    </source>
</evidence>
<dbReference type="Proteomes" id="UP001602123">
    <property type="component" value="Unassembled WGS sequence"/>
</dbReference>
<evidence type="ECO:0000256" key="1">
    <source>
        <dbReference type="ARBA" id="ARBA00022679"/>
    </source>
</evidence>
<sequence>MNSREQHLNEPDGPAPNLSGEVSDVPAPRLARVVLLAVMAGYSLVTAVNILGEGLTPAENCAGFTALLAVFGLQIVHSRPPARQSPYWHRVTTLLLQGLFCFLPFALFGIVWGAMGGFLAGSVLLLLPGRVAWPLYGALGLSLFAYSALEGGSLLDSVYAMEATLVTGLVVFGLSSLTGLVTRLHAHRADLARSAVASERVRFSRDLHDLLGYNLSAITLKTELVRRLVPDMPEAARNETESVLALSRQSLADVRKVATGYRDMSLSEEAAVTCSMLESAGIEVETAMEMGALPPQIDTVLSTVLREGVTNALRHSRVHHCTIRCWEEDGTVTLCLANDGVDPEEAAREPLQADDPGGSGLGNLTHRLNRVGGSLTTHLGDDGWFRMVARAPLAP</sequence>
<dbReference type="SUPFAM" id="SSF55874">
    <property type="entry name" value="ATPase domain of HSP90 chaperone/DNA topoisomerase II/histidine kinase"/>
    <property type="match status" value="1"/>
</dbReference>
<dbReference type="PANTHER" id="PTHR24421">
    <property type="entry name" value="NITRATE/NITRITE SENSOR PROTEIN NARX-RELATED"/>
    <property type="match status" value="1"/>
</dbReference>
<dbReference type="InterPro" id="IPR036890">
    <property type="entry name" value="HATPase_C_sf"/>
</dbReference>
<evidence type="ECO:0000256" key="3">
    <source>
        <dbReference type="ARBA" id="ARBA00023012"/>
    </source>
</evidence>
<keyword evidence="5" id="KW-0472">Membrane</keyword>
<evidence type="ECO:0000259" key="6">
    <source>
        <dbReference type="Pfam" id="PF07730"/>
    </source>
</evidence>
<organism evidence="7 8">
    <name type="scientific">Streptomyces nondiastaticus</name>
    <dbReference type="NCBI Taxonomy" id="3154512"/>
    <lineage>
        <taxon>Bacteria</taxon>
        <taxon>Bacillati</taxon>
        <taxon>Actinomycetota</taxon>
        <taxon>Actinomycetes</taxon>
        <taxon>Kitasatosporales</taxon>
        <taxon>Streptomycetaceae</taxon>
        <taxon>Streptomyces</taxon>
    </lineage>
</organism>
<protein>
    <submittedName>
        <fullName evidence="7">Sensor histidine kinase</fullName>
    </submittedName>
</protein>
<dbReference type="InterPro" id="IPR050482">
    <property type="entry name" value="Sensor_HK_TwoCompSys"/>
</dbReference>
<dbReference type="CDD" id="cd16917">
    <property type="entry name" value="HATPase_UhpB-NarQ-NarX-like"/>
    <property type="match status" value="1"/>
</dbReference>
<evidence type="ECO:0000256" key="5">
    <source>
        <dbReference type="SAM" id="Phobius"/>
    </source>
</evidence>
<gene>
    <name evidence="7" type="ORF">ACFYZM_11205</name>
</gene>
<keyword evidence="8" id="KW-1185">Reference proteome</keyword>
<dbReference type="GO" id="GO:0016301">
    <property type="term" value="F:kinase activity"/>
    <property type="evidence" value="ECO:0007669"/>
    <property type="project" value="UniProtKB-KW"/>
</dbReference>
<dbReference type="Pfam" id="PF07730">
    <property type="entry name" value="HisKA_3"/>
    <property type="match status" value="1"/>
</dbReference>